<gene>
    <name evidence="1" type="ORF">LECACI_7A008037</name>
</gene>
<dbReference type="Proteomes" id="UP001296104">
    <property type="component" value="Unassembled WGS sequence"/>
</dbReference>
<sequence length="252" mass="28540">MPRVADDIQNITYKGEPVKFCTAIHASNPSDSCSTTLSVTLGLALESDRRLQNDLRVGCLEAYIIDRTYRYKVDSRLHACATEEENGVTETKKCLRNVYNAKGEPRLDAKDLDSDIINFVSYFEIFSDFRGGQGFAQTAMKGFFEAMKKLPAHFGRSNLLILSPAPIVSATEEKGGDLTKISNKEWQDILEKIIASYEKSGFKLWKRGAVDRKWTISVMGSCFLLDNSRPPLHFNDSRHWTELSERKSLNRQ</sequence>
<proteinExistence type="predicted"/>
<reference evidence="1" key="1">
    <citation type="submission" date="2023-11" db="EMBL/GenBank/DDBJ databases">
        <authorList>
            <person name="Alioto T."/>
            <person name="Alioto T."/>
            <person name="Gomez Garrido J."/>
        </authorList>
    </citation>
    <scope>NUCLEOTIDE SEQUENCE</scope>
</reference>
<evidence type="ECO:0000313" key="2">
    <source>
        <dbReference type="Proteomes" id="UP001296104"/>
    </source>
</evidence>
<organism evidence="1 2">
    <name type="scientific">Lecanosticta acicola</name>
    <dbReference type="NCBI Taxonomy" id="111012"/>
    <lineage>
        <taxon>Eukaryota</taxon>
        <taxon>Fungi</taxon>
        <taxon>Dikarya</taxon>
        <taxon>Ascomycota</taxon>
        <taxon>Pezizomycotina</taxon>
        <taxon>Dothideomycetes</taxon>
        <taxon>Dothideomycetidae</taxon>
        <taxon>Mycosphaerellales</taxon>
        <taxon>Mycosphaerellaceae</taxon>
        <taxon>Lecanosticta</taxon>
    </lineage>
</organism>
<accession>A0AAI8Z5H5</accession>
<evidence type="ECO:0000313" key="1">
    <source>
        <dbReference type="EMBL" id="CAK4032879.1"/>
    </source>
</evidence>
<name>A0AAI8Z5H5_9PEZI</name>
<dbReference type="EMBL" id="CAVMBE010000073">
    <property type="protein sequence ID" value="CAK4032879.1"/>
    <property type="molecule type" value="Genomic_DNA"/>
</dbReference>
<protein>
    <submittedName>
        <fullName evidence="1">Uncharacterized protein</fullName>
    </submittedName>
</protein>
<comment type="caution">
    <text evidence="1">The sequence shown here is derived from an EMBL/GenBank/DDBJ whole genome shotgun (WGS) entry which is preliminary data.</text>
</comment>
<dbReference type="AlphaFoldDB" id="A0AAI8Z5H5"/>
<keyword evidence="2" id="KW-1185">Reference proteome</keyword>